<accession>A0A0V0RMB7</accession>
<comment type="caution">
    <text evidence="1">The sequence shown here is derived from an EMBL/GenBank/DDBJ whole genome shotgun (WGS) entry which is preliminary data.</text>
</comment>
<gene>
    <name evidence="1" type="ORF">T07_7300</name>
</gene>
<protein>
    <submittedName>
        <fullName evidence="1">Uncharacterized protein</fullName>
    </submittedName>
</protein>
<name>A0A0V0RMB7_9BILA</name>
<organism evidence="1 2">
    <name type="scientific">Trichinella nelsoni</name>
    <dbReference type="NCBI Taxonomy" id="6336"/>
    <lineage>
        <taxon>Eukaryota</taxon>
        <taxon>Metazoa</taxon>
        <taxon>Ecdysozoa</taxon>
        <taxon>Nematoda</taxon>
        <taxon>Enoplea</taxon>
        <taxon>Dorylaimia</taxon>
        <taxon>Trichinellida</taxon>
        <taxon>Trichinellidae</taxon>
        <taxon>Trichinella</taxon>
    </lineage>
</organism>
<proteinExistence type="predicted"/>
<reference evidence="1 2" key="1">
    <citation type="submission" date="2015-01" db="EMBL/GenBank/DDBJ databases">
        <title>Evolution of Trichinella species and genotypes.</title>
        <authorList>
            <person name="Korhonen P.K."/>
            <person name="Edoardo P."/>
            <person name="Giuseppe L.R."/>
            <person name="Gasser R.B."/>
        </authorList>
    </citation>
    <scope>NUCLEOTIDE SEQUENCE [LARGE SCALE GENOMIC DNA]</scope>
    <source>
        <strain evidence="1">ISS37</strain>
    </source>
</reference>
<dbReference type="Proteomes" id="UP000054630">
    <property type="component" value="Unassembled WGS sequence"/>
</dbReference>
<dbReference type="EMBL" id="JYDL01000127">
    <property type="protein sequence ID" value="KRX15609.1"/>
    <property type="molecule type" value="Genomic_DNA"/>
</dbReference>
<sequence>MKDMSDKQERHPLQFHTRTYILFTVYEMSSYSVSKANDQLSFPIITFTGRAEQRTECKSCLKHVANFKEVLSIKMNRNSLGLNLKVVWNTLLCLKTSVIRSDLQFLMRFIAKIEKAL</sequence>
<evidence type="ECO:0000313" key="1">
    <source>
        <dbReference type="EMBL" id="KRX15609.1"/>
    </source>
</evidence>
<keyword evidence="2" id="KW-1185">Reference proteome</keyword>
<evidence type="ECO:0000313" key="2">
    <source>
        <dbReference type="Proteomes" id="UP000054630"/>
    </source>
</evidence>
<dbReference type="AlphaFoldDB" id="A0A0V0RMB7"/>
<feature type="non-terminal residue" evidence="1">
    <location>
        <position position="117"/>
    </location>
</feature>